<evidence type="ECO:0000313" key="10">
    <source>
        <dbReference type="EMBL" id="AKA59502.1"/>
    </source>
</evidence>
<dbReference type="GO" id="GO:0050660">
    <property type="term" value="F:flavin adenine dinucleotide binding"/>
    <property type="evidence" value="ECO:0007669"/>
    <property type="project" value="InterPro"/>
</dbReference>
<keyword evidence="3 5" id="KW-0285">Flavoprotein</keyword>
<dbReference type="InterPro" id="IPR036250">
    <property type="entry name" value="AcylCo_DH-like_C"/>
</dbReference>
<dbReference type="AlphaFoldDB" id="A0A0E3GLX3"/>
<comment type="cofactor">
    <cofactor evidence="1 5">
        <name>FAD</name>
        <dbReference type="ChEBI" id="CHEBI:57692"/>
    </cofactor>
</comment>
<dbReference type="SUPFAM" id="SSF47203">
    <property type="entry name" value="Acyl-CoA dehydrogenase C-terminal domain-like"/>
    <property type="match status" value="1"/>
</dbReference>
<dbReference type="Pfam" id="PF00441">
    <property type="entry name" value="Acyl-CoA_dh_1"/>
    <property type="match status" value="1"/>
</dbReference>
<dbReference type="PANTHER" id="PTHR43884">
    <property type="entry name" value="ACYL-COA DEHYDROGENASE"/>
    <property type="match status" value="1"/>
</dbReference>
<evidence type="ECO:0000256" key="2">
    <source>
        <dbReference type="ARBA" id="ARBA00009347"/>
    </source>
</evidence>
<evidence type="ECO:0000259" key="8">
    <source>
        <dbReference type="Pfam" id="PF02770"/>
    </source>
</evidence>
<dbReference type="InterPro" id="IPR006091">
    <property type="entry name" value="Acyl-CoA_Oxase/DH_mid-dom"/>
</dbReference>
<keyword evidence="4 5" id="KW-0274">FAD</keyword>
<evidence type="ECO:0000259" key="9">
    <source>
        <dbReference type="Pfam" id="PF02771"/>
    </source>
</evidence>
<dbReference type="Gene3D" id="1.10.540.10">
    <property type="entry name" value="Acyl-CoA dehydrogenase/oxidase, N-terminal domain"/>
    <property type="match status" value="1"/>
</dbReference>
<feature type="domain" description="Acyl-CoA oxidase/dehydrogenase middle" evidence="8">
    <location>
        <begin position="155"/>
        <end position="246"/>
    </location>
</feature>
<feature type="domain" description="Acyl-CoA dehydrogenase/oxidase C-terminal" evidence="7">
    <location>
        <begin position="281"/>
        <end position="421"/>
    </location>
</feature>
<dbReference type="Pfam" id="PF02770">
    <property type="entry name" value="Acyl-CoA_dh_M"/>
    <property type="match status" value="1"/>
</dbReference>
<dbReference type="InterPro" id="IPR013786">
    <property type="entry name" value="AcylCoA_DH/ox_N"/>
</dbReference>
<dbReference type="CDD" id="cd00567">
    <property type="entry name" value="ACAD"/>
    <property type="match status" value="1"/>
</dbReference>
<protein>
    <submittedName>
        <fullName evidence="10">Acyl-CoA dehydrogenase</fullName>
    </submittedName>
</protein>
<feature type="domain" description="Acyl-CoA dehydrogenase/oxidase N-terminal" evidence="9">
    <location>
        <begin position="39"/>
        <end position="128"/>
    </location>
</feature>
<dbReference type="SUPFAM" id="SSF56645">
    <property type="entry name" value="Acyl-CoA dehydrogenase NM domain-like"/>
    <property type="match status" value="1"/>
</dbReference>
<dbReference type="InterPro" id="IPR037069">
    <property type="entry name" value="AcylCoA_DH/ox_N_sf"/>
</dbReference>
<evidence type="ECO:0000256" key="3">
    <source>
        <dbReference type="ARBA" id="ARBA00022630"/>
    </source>
</evidence>
<accession>A0A0E3GLX3</accession>
<evidence type="ECO:0000256" key="5">
    <source>
        <dbReference type="RuleBase" id="RU362125"/>
    </source>
</evidence>
<organism evidence="10">
    <name type="scientific">uncultured bacterium NM_1663</name>
    <dbReference type="NCBI Taxonomy" id="1630017"/>
    <lineage>
        <taxon>Bacteria</taxon>
        <taxon>environmental samples</taxon>
    </lineage>
</organism>
<dbReference type="InterPro" id="IPR009100">
    <property type="entry name" value="AcylCoA_DH/oxidase_NM_dom_sf"/>
</dbReference>
<sequence length="588" mass="64541">MTSASDTRPADGFLAGLYRGSVDWDLVAPFPSQSSADAEEGDRVREELVDLLRRSVDPTAVDVRRQLPEGLVEELKQKGFFKLQAPADIEGLALSDMNAFRIIQTAASWSVPVALTMAIENTVGLSPFLPALPPQLREAMRRHVIDGAVSGSADTEPTGAANKRRTTTATPAGDGRGYLLRGEKIHIGNAPLAEVLSVSASLLEGQFEPVRLFFVETDRPGFELRSWHEFMGVKGFPNGSLTLDDVYVERERMLVEESDRVEAMPELDRLTPELNRLLFVGRMHLIAAPSLAIAKLCAEWSRNFCRRRKVDGRSLGEYEWIQRIVAVTLAEVFAIESICRWCLLAGDSRSGGGPRRDATLEQNAAKNITSVTAWRTVDRTMSLLAGEGYETAQSKARRGAPPLPLERHFRDARNFRISGGVDFQLDNWTGSIAILPLYYAGDDRPPGGGSGYAPLRDLSPRNAEHQSFIDEHVAELSAACRDLVRRYPDPAELYARERFPITVSRLADELLSMSLVLARTSSSAGSSGDHVQGLADIFCSEARRRVRCLWEELHDPSPPSHDGVAGAWLAGDGLDDLLSDAITEIPPA</sequence>
<dbReference type="PANTHER" id="PTHR43884:SF12">
    <property type="entry name" value="ISOVALERYL-COA DEHYDROGENASE, MITOCHONDRIAL-RELATED"/>
    <property type="match status" value="1"/>
</dbReference>
<evidence type="ECO:0000256" key="1">
    <source>
        <dbReference type="ARBA" id="ARBA00001974"/>
    </source>
</evidence>
<dbReference type="InterPro" id="IPR009075">
    <property type="entry name" value="AcylCo_DH/oxidase_C"/>
</dbReference>
<dbReference type="GO" id="GO:0003995">
    <property type="term" value="F:acyl-CoA dehydrogenase activity"/>
    <property type="evidence" value="ECO:0007669"/>
    <property type="project" value="TreeGrafter"/>
</dbReference>
<proteinExistence type="inferred from homology"/>
<evidence type="ECO:0000256" key="6">
    <source>
        <dbReference type="SAM" id="MobiDB-lite"/>
    </source>
</evidence>
<dbReference type="EMBL" id="KP830097">
    <property type="protein sequence ID" value="AKA59502.1"/>
    <property type="molecule type" value="Genomic_DNA"/>
</dbReference>
<evidence type="ECO:0000259" key="7">
    <source>
        <dbReference type="Pfam" id="PF00441"/>
    </source>
</evidence>
<dbReference type="Gene3D" id="2.40.110.10">
    <property type="entry name" value="Butyryl-CoA Dehydrogenase, subunit A, domain 2"/>
    <property type="match status" value="1"/>
</dbReference>
<reference evidence="10" key="1">
    <citation type="journal article" date="2015" name="Proc. Natl. Acad. Sci. U.S.A.">
        <title>Multiplexed metagenome mining using short DNA sequence tags facilitates targeted discovery of epoxyketone proteasome inhibitors.</title>
        <authorList>
            <person name="Owen J.G."/>
            <person name="Charlop-Powers Z."/>
            <person name="Smith A.G."/>
            <person name="Ternei M.A."/>
            <person name="Calle P.Y."/>
            <person name="Reddy B.V."/>
            <person name="Montiel D."/>
            <person name="Brady S.F."/>
        </authorList>
    </citation>
    <scope>NUCLEOTIDE SEQUENCE</scope>
</reference>
<dbReference type="InterPro" id="IPR046373">
    <property type="entry name" value="Acyl-CoA_Oxase/DH_mid-dom_sf"/>
</dbReference>
<dbReference type="Pfam" id="PF02771">
    <property type="entry name" value="Acyl-CoA_dh_N"/>
    <property type="match status" value="1"/>
</dbReference>
<comment type="similarity">
    <text evidence="2 5">Belongs to the acyl-CoA dehydrogenase family.</text>
</comment>
<evidence type="ECO:0000256" key="4">
    <source>
        <dbReference type="ARBA" id="ARBA00022827"/>
    </source>
</evidence>
<feature type="region of interest" description="Disordered" evidence="6">
    <location>
        <begin position="149"/>
        <end position="175"/>
    </location>
</feature>
<name>A0A0E3GLX3_9BACT</name>
<dbReference type="Gene3D" id="1.20.140.10">
    <property type="entry name" value="Butyryl-CoA Dehydrogenase, subunit A, domain 3"/>
    <property type="match status" value="1"/>
</dbReference>
<keyword evidence="5" id="KW-0560">Oxidoreductase</keyword>